<evidence type="ECO:0000313" key="3">
    <source>
        <dbReference type="EMBL" id="RKP10074.1"/>
    </source>
</evidence>
<dbReference type="AlphaFoldDB" id="A0A4P9XUZ2"/>
<dbReference type="EMBL" id="KZ992472">
    <property type="protein sequence ID" value="RKP10074.1"/>
    <property type="molecule type" value="Genomic_DNA"/>
</dbReference>
<dbReference type="InterPro" id="IPR025852">
    <property type="entry name" value="SM_dom_ATX"/>
</dbReference>
<feature type="region of interest" description="Disordered" evidence="1">
    <location>
        <begin position="1"/>
        <end position="51"/>
    </location>
</feature>
<feature type="region of interest" description="Disordered" evidence="1">
    <location>
        <begin position="807"/>
        <end position="833"/>
    </location>
</feature>
<evidence type="ECO:0000313" key="4">
    <source>
        <dbReference type="Proteomes" id="UP000271241"/>
    </source>
</evidence>
<proteinExistence type="predicted"/>
<dbReference type="InterPro" id="IPR045117">
    <property type="entry name" value="ATXN2-like"/>
</dbReference>
<evidence type="ECO:0000256" key="1">
    <source>
        <dbReference type="SAM" id="MobiDB-lite"/>
    </source>
</evidence>
<feature type="compositionally biased region" description="Low complexity" evidence="1">
    <location>
        <begin position="950"/>
        <end position="963"/>
    </location>
</feature>
<feature type="compositionally biased region" description="Low complexity" evidence="1">
    <location>
        <begin position="316"/>
        <end position="331"/>
    </location>
</feature>
<feature type="compositionally biased region" description="Basic and acidic residues" evidence="1">
    <location>
        <begin position="691"/>
        <end position="721"/>
    </location>
</feature>
<feature type="compositionally biased region" description="Basic and acidic residues" evidence="1">
    <location>
        <begin position="653"/>
        <end position="665"/>
    </location>
</feature>
<feature type="region of interest" description="Disordered" evidence="1">
    <location>
        <begin position="300"/>
        <end position="410"/>
    </location>
</feature>
<gene>
    <name evidence="3" type="ORF">THASP1DRAFT_22179</name>
</gene>
<protein>
    <recommendedName>
        <fullName evidence="2">LsmAD domain-containing protein</fullName>
    </recommendedName>
</protein>
<feature type="region of interest" description="Disordered" evidence="1">
    <location>
        <begin position="1095"/>
        <end position="1131"/>
    </location>
</feature>
<organism evidence="3 4">
    <name type="scientific">Thamnocephalis sphaerospora</name>
    <dbReference type="NCBI Taxonomy" id="78915"/>
    <lineage>
        <taxon>Eukaryota</taxon>
        <taxon>Fungi</taxon>
        <taxon>Fungi incertae sedis</taxon>
        <taxon>Zoopagomycota</taxon>
        <taxon>Zoopagomycotina</taxon>
        <taxon>Zoopagomycetes</taxon>
        <taxon>Zoopagales</taxon>
        <taxon>Sigmoideomycetaceae</taxon>
        <taxon>Thamnocephalis</taxon>
    </lineage>
</organism>
<feature type="compositionally biased region" description="Pro residues" evidence="1">
    <location>
        <begin position="964"/>
        <end position="978"/>
    </location>
</feature>
<dbReference type="Pfam" id="PF06741">
    <property type="entry name" value="LsmAD"/>
    <property type="match status" value="1"/>
</dbReference>
<feature type="compositionally biased region" description="Polar residues" evidence="1">
    <location>
        <begin position="490"/>
        <end position="502"/>
    </location>
</feature>
<feature type="region of interest" description="Disordered" evidence="1">
    <location>
        <begin position="622"/>
        <end position="770"/>
    </location>
</feature>
<feature type="region of interest" description="Disordered" evidence="1">
    <location>
        <begin position="938"/>
        <end position="996"/>
    </location>
</feature>
<dbReference type="GO" id="GO:0034063">
    <property type="term" value="P:stress granule assembly"/>
    <property type="evidence" value="ECO:0007669"/>
    <property type="project" value="TreeGrafter"/>
</dbReference>
<dbReference type="Pfam" id="PF14438">
    <property type="entry name" value="SM-ATX"/>
    <property type="match status" value="1"/>
</dbReference>
<dbReference type="STRING" id="78915.A0A4P9XUZ2"/>
<dbReference type="SMART" id="SM01272">
    <property type="entry name" value="LsmAD"/>
    <property type="match status" value="1"/>
</dbReference>
<dbReference type="GO" id="GO:0003729">
    <property type="term" value="F:mRNA binding"/>
    <property type="evidence" value="ECO:0007669"/>
    <property type="project" value="TreeGrafter"/>
</dbReference>
<dbReference type="PANTHER" id="PTHR12854">
    <property type="entry name" value="ATAXIN 2-RELATED"/>
    <property type="match status" value="1"/>
</dbReference>
<feature type="region of interest" description="Disordered" evidence="1">
    <location>
        <begin position="434"/>
        <end position="548"/>
    </location>
</feature>
<dbReference type="InterPro" id="IPR009604">
    <property type="entry name" value="LsmAD_domain"/>
</dbReference>
<feature type="region of interest" description="Disordered" evidence="1">
    <location>
        <begin position="157"/>
        <end position="181"/>
    </location>
</feature>
<feature type="compositionally biased region" description="Low complexity" evidence="1">
    <location>
        <begin position="339"/>
        <end position="372"/>
    </location>
</feature>
<feature type="compositionally biased region" description="Low complexity" evidence="1">
    <location>
        <begin position="1104"/>
        <end position="1131"/>
    </location>
</feature>
<name>A0A4P9XUZ2_9FUNG</name>
<feature type="compositionally biased region" description="Low complexity" evidence="1">
    <location>
        <begin position="442"/>
        <end position="477"/>
    </location>
</feature>
<accession>A0A4P9XUZ2</accession>
<dbReference type="OrthoDB" id="2275718at2759"/>
<feature type="compositionally biased region" description="Acidic residues" evidence="1">
    <location>
        <begin position="810"/>
        <end position="820"/>
    </location>
</feature>
<feature type="compositionally biased region" description="Low complexity" evidence="1">
    <location>
        <begin position="722"/>
        <end position="751"/>
    </location>
</feature>
<feature type="compositionally biased region" description="Polar residues" evidence="1">
    <location>
        <begin position="31"/>
        <end position="47"/>
    </location>
</feature>
<feature type="compositionally biased region" description="Low complexity" evidence="1">
    <location>
        <begin position="391"/>
        <end position="406"/>
    </location>
</feature>
<dbReference type="GO" id="GO:0010494">
    <property type="term" value="C:cytoplasmic stress granule"/>
    <property type="evidence" value="ECO:0007669"/>
    <property type="project" value="TreeGrafter"/>
</dbReference>
<keyword evidence="4" id="KW-1185">Reference proteome</keyword>
<reference evidence="4" key="1">
    <citation type="journal article" date="2018" name="Nat. Microbiol.">
        <title>Leveraging single-cell genomics to expand the fungal tree of life.</title>
        <authorList>
            <person name="Ahrendt S.R."/>
            <person name="Quandt C.A."/>
            <person name="Ciobanu D."/>
            <person name="Clum A."/>
            <person name="Salamov A."/>
            <person name="Andreopoulos B."/>
            <person name="Cheng J.F."/>
            <person name="Woyke T."/>
            <person name="Pelin A."/>
            <person name="Henrissat B."/>
            <person name="Reynolds N.K."/>
            <person name="Benny G.L."/>
            <person name="Smith M.E."/>
            <person name="James T.Y."/>
            <person name="Grigoriev I.V."/>
        </authorList>
    </citation>
    <scope>NUCLEOTIDE SEQUENCE [LARGE SCALE GENOMIC DNA]</scope>
    <source>
        <strain evidence="4">RSA 1356</strain>
    </source>
</reference>
<sequence>MSTGSRGSRGRYNTFSSSDRSGRGHKAKWSPQGSFSSERNGPQQNDQHAMHQHDRTLFLLMHLVGTRVKVTVKNGTQYEGLFHAAATEGELGIVLKMARRLPDAKGKQNGMAAAGNGVNADKDPDAPVHTLVVLAKDLMQIDAAAVDFTLPAAPAVPLPQKPQSPASDGFKTDTAISGKKGETRERTLRKWADYLDEDGLPELGNDWMTSSASSPAQSWDQFEANQRLFGVRSDYNEELYTTKLDRSKPDFKEREKAAIKLANEILRSTTDNVHVAEERGQSVPEDGMDEEDRYGAVLRSKAPVPGALGGGKGKYQPPQSRAKYQQQQQQQQPPPPPAATSSTASPSKPAAATSTPAPQKQPPLLQLKPKPAGTSGQSPVQKHPLVEKAANRPAAATGAAAATASTSVRKLTPSYLSKLKHELLKGIPQIESSLKKVEAKSESSSAAKTSETTGDAKVSSAAASPSANSTASGTSSTLPSHSLKPVALQKQRTLAVTSSAQSGLPALKQDAKGDTPGSRLPVELLRPGPLARSTSSTDALGGQAADEESRKAALRSAFLAKFDKKMLAERAPKRPIEAQVVGTFRKFVSTEKERLQQKKQALIKKEKDSRLAELIKFSQSFTLKPIAPKDSDSATATAEKTQADESAAASKTATKEKEVAKEAAVDSKPPAPAAEEKKSDPPVPAASTETSEAKTEEMTKPATAAKDESQKEREGQKEESTKTASQAPATPTAGSTPAAPATTASSTPTSSKLNANATEFRPNPAAAPFVPGAKKAFIPEPVYNPFFGDRQLKKGKMSVRDIFSKKAEAGEDADDEEESSSETTPPTWEFGDKPFRQQFQTTAGHGIDDSDAYPQAMMAPQYGFPYPMAPYHRYPPPQFMPGMAPMPMQPGAMPYMSPAFAPPVAFSPPVPHGVPPPPNAGVPPMYGSPQMAPAVMRPGQPFQPKVSTPAAAAVAAGAQTSPDAQPPPPSPFSGPLPPQATVAPQPGFSPAMAPRPPMMPMQMPPMYAYQGPHGAPVMMRYPPEVMAGMPMQPGVPPQPGMMMPPAPHPMHSQMMPAYMQPGVPGEHSSPHPMPPMHAMHTMAPPHPGIAGPHPMHMAVVDTNGAEQPQPPSSASSTGAQPSSAAAAGSSA</sequence>
<dbReference type="Proteomes" id="UP000271241">
    <property type="component" value="Unassembled WGS sequence"/>
</dbReference>
<feature type="compositionally biased region" description="Polar residues" evidence="1">
    <location>
        <begin position="1"/>
        <end position="19"/>
    </location>
</feature>
<feature type="domain" description="LsmAD" evidence="2">
    <location>
        <begin position="229"/>
        <end position="300"/>
    </location>
</feature>
<dbReference type="PANTHER" id="PTHR12854:SF7">
    <property type="entry name" value="ATAXIN-2 HOMOLOG"/>
    <property type="match status" value="1"/>
</dbReference>
<evidence type="ECO:0000259" key="2">
    <source>
        <dbReference type="SMART" id="SM01272"/>
    </source>
</evidence>